<evidence type="ECO:0000313" key="2">
    <source>
        <dbReference type="Proteomes" id="UP000182882"/>
    </source>
</evidence>
<dbReference type="AlphaFoldDB" id="A0A1H2EKX8"/>
<dbReference type="RefSeq" id="WP_062557966.1">
    <property type="nucleotide sequence ID" value="NZ_CP013341.1"/>
</dbReference>
<dbReference type="SUPFAM" id="SSF53254">
    <property type="entry name" value="Phosphoglycerate mutase-like"/>
    <property type="match status" value="1"/>
</dbReference>
<dbReference type="InterPro" id="IPR050275">
    <property type="entry name" value="PGM_Phosphatase"/>
</dbReference>
<dbReference type="Pfam" id="PF00300">
    <property type="entry name" value="His_Phos_1"/>
    <property type="match status" value="1"/>
</dbReference>
<evidence type="ECO:0000313" key="1">
    <source>
        <dbReference type="EMBL" id="SDT95767.1"/>
    </source>
</evidence>
<dbReference type="PIRSF" id="PIRSF000709">
    <property type="entry name" value="6PFK_2-Ptase"/>
    <property type="match status" value="1"/>
</dbReference>
<dbReference type="GO" id="GO:0016791">
    <property type="term" value="F:phosphatase activity"/>
    <property type="evidence" value="ECO:0007669"/>
    <property type="project" value="TreeGrafter"/>
</dbReference>
<dbReference type="KEGG" id="nur:ATY38_02895"/>
<dbReference type="Proteomes" id="UP000182882">
    <property type="component" value="Unassembled WGS sequence"/>
</dbReference>
<dbReference type="InterPro" id="IPR013078">
    <property type="entry name" value="His_Pase_superF_clade-1"/>
</dbReference>
<name>A0A1H2EKX8_9PROT</name>
<reference evidence="2" key="1">
    <citation type="submission" date="2016-10" db="EMBL/GenBank/DDBJ databases">
        <authorList>
            <person name="Varghese N."/>
            <person name="Submissions S."/>
        </authorList>
    </citation>
    <scope>NUCLEOTIDE SEQUENCE [LARGE SCALE GENOMIC DNA]</scope>
    <source>
        <strain evidence="2">Nm10</strain>
    </source>
</reference>
<dbReference type="CDD" id="cd07067">
    <property type="entry name" value="HP_PGM_like"/>
    <property type="match status" value="1"/>
</dbReference>
<protein>
    <submittedName>
        <fullName evidence="1">Probable phosphoglycerate mutase</fullName>
    </submittedName>
</protein>
<organism evidence="1 2">
    <name type="scientific">Nitrosomonas ureae</name>
    <dbReference type="NCBI Taxonomy" id="44577"/>
    <lineage>
        <taxon>Bacteria</taxon>
        <taxon>Pseudomonadati</taxon>
        <taxon>Pseudomonadota</taxon>
        <taxon>Betaproteobacteria</taxon>
        <taxon>Nitrosomonadales</taxon>
        <taxon>Nitrosomonadaceae</taxon>
        <taxon>Nitrosomonas</taxon>
    </lineage>
</organism>
<gene>
    <name evidence="1" type="ORF">SAMN05216406_11371</name>
</gene>
<dbReference type="InterPro" id="IPR029033">
    <property type="entry name" value="His_PPase_superfam"/>
</dbReference>
<dbReference type="GO" id="GO:0005737">
    <property type="term" value="C:cytoplasm"/>
    <property type="evidence" value="ECO:0007669"/>
    <property type="project" value="TreeGrafter"/>
</dbReference>
<sequence length="199" mass="21955">MTETLIDLIRHGEPVGGRRYRGHGVDDLLSEKGWSQMWHAVGEYNQWQHIITSPLQRCQAFACALGERYGIDVSVEPRFKEVGFGEWEGLSHVEVKIGRASEYQAFLNNPVNARPKGAEPLDDFVQRVNSAYEAAIERYSGHHILIVAHAGVMRALVAKTIQAPTSGLYRIKISNGGIARIRHAGSGAVLELLNGKLSA</sequence>
<dbReference type="Gene3D" id="3.40.50.1240">
    <property type="entry name" value="Phosphoglycerate mutase-like"/>
    <property type="match status" value="1"/>
</dbReference>
<proteinExistence type="predicted"/>
<keyword evidence="2" id="KW-1185">Reference proteome</keyword>
<dbReference type="SMART" id="SM00855">
    <property type="entry name" value="PGAM"/>
    <property type="match status" value="1"/>
</dbReference>
<accession>A0A1H2EKX8</accession>
<dbReference type="PANTHER" id="PTHR48100">
    <property type="entry name" value="BROAD-SPECIFICITY PHOSPHATASE YOR283W-RELATED"/>
    <property type="match status" value="1"/>
</dbReference>
<dbReference type="PANTHER" id="PTHR48100:SF1">
    <property type="entry name" value="HISTIDINE PHOSPHATASE FAMILY PROTEIN-RELATED"/>
    <property type="match status" value="1"/>
</dbReference>
<dbReference type="EMBL" id="FNLN01000013">
    <property type="protein sequence ID" value="SDT95767.1"/>
    <property type="molecule type" value="Genomic_DNA"/>
</dbReference>